<dbReference type="Proteomes" id="UP000323454">
    <property type="component" value="Unassembled WGS sequence"/>
</dbReference>
<name>A0A5B2XUN4_9PSEU</name>
<keyword evidence="1" id="KW-0472">Membrane</keyword>
<dbReference type="PANTHER" id="PTHR34473:SF3">
    <property type="entry name" value="TRANSMEMBRANE PROTEIN-RELATED"/>
    <property type="match status" value="1"/>
</dbReference>
<keyword evidence="4" id="KW-1185">Reference proteome</keyword>
<evidence type="ECO:0000256" key="1">
    <source>
        <dbReference type="SAM" id="Phobius"/>
    </source>
</evidence>
<reference evidence="3 4" key="1">
    <citation type="submission" date="2019-09" db="EMBL/GenBank/DDBJ databases">
        <title>Goodfellowia gen. nov., a new genus of the Pseudonocardineae related to Actinoalloteichus, containing Goodfellowia coeruleoviolacea gen. nov., comb. nov. gen. nov., comb. nov.</title>
        <authorList>
            <person name="Labeda D."/>
        </authorList>
    </citation>
    <scope>NUCLEOTIDE SEQUENCE [LARGE SCALE GENOMIC DNA]</scope>
    <source>
        <strain evidence="3 4">AN110305</strain>
    </source>
</reference>
<evidence type="ECO:0000313" key="4">
    <source>
        <dbReference type="Proteomes" id="UP000323454"/>
    </source>
</evidence>
<dbReference type="Pfam" id="PF03703">
    <property type="entry name" value="bPH_2"/>
    <property type="match status" value="1"/>
</dbReference>
<reference evidence="3 4" key="2">
    <citation type="submission" date="2019-09" db="EMBL/GenBank/DDBJ databases">
        <authorList>
            <person name="Jin C."/>
        </authorList>
    </citation>
    <scope>NUCLEOTIDE SEQUENCE [LARGE SCALE GENOMIC DNA]</scope>
    <source>
        <strain evidence="3 4">AN110305</strain>
    </source>
</reference>
<dbReference type="RefSeq" id="WP_149847331.1">
    <property type="nucleotide sequence ID" value="NZ_VUOB01000001.1"/>
</dbReference>
<evidence type="ECO:0000313" key="3">
    <source>
        <dbReference type="EMBL" id="KAA2267023.1"/>
    </source>
</evidence>
<dbReference type="PANTHER" id="PTHR34473">
    <property type="entry name" value="UPF0699 TRANSMEMBRANE PROTEIN YDBS"/>
    <property type="match status" value="1"/>
</dbReference>
<evidence type="ECO:0000259" key="2">
    <source>
        <dbReference type="Pfam" id="PF03703"/>
    </source>
</evidence>
<feature type="transmembrane region" description="Helical" evidence="1">
    <location>
        <begin position="52"/>
        <end position="70"/>
    </location>
</feature>
<keyword evidence="1" id="KW-1133">Transmembrane helix</keyword>
<sequence>MPSGETWRLRPPRHRVERRAVSWWTAQAALVALPTPLVFAVLWLVIPPARFVFGWLTLGTVLPAVAYLAVMPRWRYRVHRWETTRDAVYTASGWLWQRWRVVPMSRVQTVESVRGPLEQLFGLSGVQVTTASASGAVRIRGLDRRTAADVVALLTGAAQATEGDAT</sequence>
<proteinExistence type="predicted"/>
<accession>A0A5B2XUN4</accession>
<gene>
    <name evidence="3" type="ORF">F0L68_00350</name>
</gene>
<dbReference type="AlphaFoldDB" id="A0A5B2XUN4"/>
<protein>
    <submittedName>
        <fullName evidence="3">PH domain-containing protein</fullName>
    </submittedName>
</protein>
<keyword evidence="1" id="KW-0812">Transmembrane</keyword>
<dbReference type="InterPro" id="IPR005182">
    <property type="entry name" value="YdbS-like_PH"/>
</dbReference>
<feature type="domain" description="YdbS-like PH" evidence="2">
    <location>
        <begin position="76"/>
        <end position="152"/>
    </location>
</feature>
<dbReference type="OrthoDB" id="3730669at2"/>
<feature type="transmembrane region" description="Helical" evidence="1">
    <location>
        <begin position="21"/>
        <end position="46"/>
    </location>
</feature>
<organism evidence="3 4">
    <name type="scientific">Solihabitans fulvus</name>
    <dbReference type="NCBI Taxonomy" id="1892852"/>
    <lineage>
        <taxon>Bacteria</taxon>
        <taxon>Bacillati</taxon>
        <taxon>Actinomycetota</taxon>
        <taxon>Actinomycetes</taxon>
        <taxon>Pseudonocardiales</taxon>
        <taxon>Pseudonocardiaceae</taxon>
        <taxon>Solihabitans</taxon>
    </lineage>
</organism>
<comment type="caution">
    <text evidence="3">The sequence shown here is derived from an EMBL/GenBank/DDBJ whole genome shotgun (WGS) entry which is preliminary data.</text>
</comment>
<dbReference type="EMBL" id="VUOB01000001">
    <property type="protein sequence ID" value="KAA2267023.1"/>
    <property type="molecule type" value="Genomic_DNA"/>
</dbReference>